<dbReference type="OrthoDB" id="3065631at2759"/>
<dbReference type="Proteomes" id="UP000467700">
    <property type="component" value="Unassembled WGS sequence"/>
</dbReference>
<dbReference type="AlphaFoldDB" id="A0A8S0WB39"/>
<dbReference type="EMBL" id="CACVBS010000040">
    <property type="protein sequence ID" value="CAA7263656.1"/>
    <property type="molecule type" value="Genomic_DNA"/>
</dbReference>
<evidence type="ECO:0000256" key="1">
    <source>
        <dbReference type="SAM" id="SignalP"/>
    </source>
</evidence>
<comment type="caution">
    <text evidence="2">The sequence shown here is derived from an EMBL/GenBank/DDBJ whole genome shotgun (WGS) entry which is preliminary data.</text>
</comment>
<evidence type="ECO:0000313" key="3">
    <source>
        <dbReference type="Proteomes" id="UP000467700"/>
    </source>
</evidence>
<accession>A0A8S0WB39</accession>
<organism evidence="2 3">
    <name type="scientific">Cyclocybe aegerita</name>
    <name type="common">Black poplar mushroom</name>
    <name type="synonym">Agrocybe aegerita</name>
    <dbReference type="NCBI Taxonomy" id="1973307"/>
    <lineage>
        <taxon>Eukaryota</taxon>
        <taxon>Fungi</taxon>
        <taxon>Dikarya</taxon>
        <taxon>Basidiomycota</taxon>
        <taxon>Agaricomycotina</taxon>
        <taxon>Agaricomycetes</taxon>
        <taxon>Agaricomycetidae</taxon>
        <taxon>Agaricales</taxon>
        <taxon>Agaricineae</taxon>
        <taxon>Bolbitiaceae</taxon>
        <taxon>Cyclocybe</taxon>
    </lineage>
</organism>
<keyword evidence="1" id="KW-0732">Signal</keyword>
<keyword evidence="3" id="KW-1185">Reference proteome</keyword>
<name>A0A8S0WB39_CYCAE</name>
<reference evidence="2 3" key="1">
    <citation type="submission" date="2020-01" db="EMBL/GenBank/DDBJ databases">
        <authorList>
            <person name="Gupta K D."/>
        </authorList>
    </citation>
    <scope>NUCLEOTIDE SEQUENCE [LARGE SCALE GENOMIC DNA]</scope>
</reference>
<feature type="chain" id="PRO_5035820552" evidence="1">
    <location>
        <begin position="24"/>
        <end position="258"/>
    </location>
</feature>
<evidence type="ECO:0000313" key="2">
    <source>
        <dbReference type="EMBL" id="CAA7263656.1"/>
    </source>
</evidence>
<sequence length="258" mass="28947">MNNRWKRMPSLCLLKLKLYVVFIDILPCPRILLTSSKSTCVYRPSQRPCSPCRKLNLHSALNEFLRHLATLLTCGSSKDPCGAQAIAITGTIEQNGVKVLVVTESAAAKESIQAFFLKGHKIEKSSEPFDAIISGPASVSLRQHIIDLLCLLPSCDRAAWDHIESLTTFVTMRSLHKLFSRLTSDKKVWKTGVTKVLKDWKPAESDDPFESSWVKKPQWAIHTDRMQSKLEKRGESEEWLFSTNTIGVWANTLGAVPP</sequence>
<feature type="signal peptide" evidence="1">
    <location>
        <begin position="1"/>
        <end position="23"/>
    </location>
</feature>
<gene>
    <name evidence="2" type="ORF">AAE3_LOCUS5766</name>
</gene>
<proteinExistence type="predicted"/>
<protein>
    <submittedName>
        <fullName evidence="2">Uncharacterized protein</fullName>
    </submittedName>
</protein>